<evidence type="ECO:0000256" key="4">
    <source>
        <dbReference type="SAM" id="Phobius"/>
    </source>
</evidence>
<keyword evidence="4" id="KW-0812">Transmembrane</keyword>
<dbReference type="AlphaFoldDB" id="A0A1X2IKV4"/>
<feature type="transmembrane region" description="Helical" evidence="4">
    <location>
        <begin position="73"/>
        <end position="91"/>
    </location>
</feature>
<comment type="subcellular location">
    <subcellularLocation>
        <location evidence="1">Membrane</location>
        <topology evidence="1">Multi-pass membrane protein</topology>
    </subcellularLocation>
</comment>
<feature type="transmembrane region" description="Helical" evidence="4">
    <location>
        <begin position="160"/>
        <end position="180"/>
    </location>
</feature>
<dbReference type="InterPro" id="IPR020846">
    <property type="entry name" value="MFS_dom"/>
</dbReference>
<dbReference type="OrthoDB" id="6499973at2759"/>
<feature type="transmembrane region" description="Helical" evidence="4">
    <location>
        <begin position="242"/>
        <end position="263"/>
    </location>
</feature>
<feature type="transmembrane region" description="Helical" evidence="4">
    <location>
        <begin position="275"/>
        <end position="295"/>
    </location>
</feature>
<dbReference type="PROSITE" id="PS50850">
    <property type="entry name" value="MFS"/>
    <property type="match status" value="1"/>
</dbReference>
<dbReference type="Proteomes" id="UP000193560">
    <property type="component" value="Unassembled WGS sequence"/>
</dbReference>
<feature type="transmembrane region" description="Helical" evidence="4">
    <location>
        <begin position="192"/>
        <end position="212"/>
    </location>
</feature>
<reference evidence="6 7" key="1">
    <citation type="submission" date="2016-07" db="EMBL/GenBank/DDBJ databases">
        <title>Pervasive Adenine N6-methylation of Active Genes in Fungi.</title>
        <authorList>
            <consortium name="DOE Joint Genome Institute"/>
            <person name="Mondo S.J."/>
            <person name="Dannebaum R.O."/>
            <person name="Kuo R.C."/>
            <person name="Labutti K."/>
            <person name="Haridas S."/>
            <person name="Kuo A."/>
            <person name="Salamov A."/>
            <person name="Ahrendt S.R."/>
            <person name="Lipzen A."/>
            <person name="Sullivan W."/>
            <person name="Andreopoulos W.B."/>
            <person name="Clum A."/>
            <person name="Lindquist E."/>
            <person name="Daum C."/>
            <person name="Ramamoorthy G.K."/>
            <person name="Gryganskyi A."/>
            <person name="Culley D."/>
            <person name="Magnuson J.K."/>
            <person name="James T.Y."/>
            <person name="O'Malley M.A."/>
            <person name="Stajich J.E."/>
            <person name="Spatafora J.W."/>
            <person name="Visel A."/>
            <person name="Grigoriev I.V."/>
        </authorList>
    </citation>
    <scope>NUCLEOTIDE SEQUENCE [LARGE SCALE GENOMIC DNA]</scope>
    <source>
        <strain evidence="6 7">NRRL 1336</strain>
    </source>
</reference>
<evidence type="ECO:0000313" key="7">
    <source>
        <dbReference type="Proteomes" id="UP000193560"/>
    </source>
</evidence>
<protein>
    <submittedName>
        <fullName evidence="6">Major facilitator superfamily domain-containing protein</fullName>
    </submittedName>
</protein>
<dbReference type="InterPro" id="IPR011701">
    <property type="entry name" value="MFS"/>
</dbReference>
<name>A0A1X2IKV4_9FUNG</name>
<dbReference type="PANTHER" id="PTHR11360:SF284">
    <property type="entry name" value="EG:103B4.3 PROTEIN-RELATED"/>
    <property type="match status" value="1"/>
</dbReference>
<dbReference type="Pfam" id="PF07690">
    <property type="entry name" value="MFS_1"/>
    <property type="match status" value="1"/>
</dbReference>
<feature type="compositionally biased region" description="Basic and acidic residues" evidence="3">
    <location>
        <begin position="1"/>
        <end position="15"/>
    </location>
</feature>
<sequence length="431" mass="47555">MEVDELQRHEKVEKKEEEEEKDVSTMTPPDGGRGWWVVLGSFIGFFPSYGVNYSWGVFLKTYNKQVYPGEMNQLSWIGSICIGFFFILGPINDWVTRKLGYTLMLALATFLCPFALMMASITNNIWQLYLTQGLLFGVGSSFVWFSCIGAVQQWFSKKRGIAIGLSMFGSGVGGLIMNNITQAAILTLGYRWALRILGFICLVFLGLATLLVKPFPGYRQTNLNDPTPMWKKQLALLSKLDFCLLLSIAFITTFGYLVPSFLLPSYADSLGLNPWVGTNLSAILSAINAVSKLVVGYTSDRVGRVNTFCVCTFLSGIMCLAIWTNAKTEATIWVFAVLYGLFGGGYLTMLAASLPQIAGYHAISEANGLMYFLNLPGYLVGTPIASAIINSTKPAYYPYAAIWAGLLMTMGGILAFALRIVQVGWSWKIKV</sequence>
<dbReference type="InterPro" id="IPR036259">
    <property type="entry name" value="MFS_trans_sf"/>
</dbReference>
<accession>A0A1X2IKV4</accession>
<comment type="caution">
    <text evidence="6">The sequence shown here is derived from an EMBL/GenBank/DDBJ whole genome shotgun (WGS) entry which is preliminary data.</text>
</comment>
<comment type="similarity">
    <text evidence="2">Belongs to the major facilitator superfamily. Monocarboxylate porter (TC 2.A.1.13) family.</text>
</comment>
<feature type="region of interest" description="Disordered" evidence="3">
    <location>
        <begin position="1"/>
        <end position="27"/>
    </location>
</feature>
<keyword evidence="4" id="KW-0472">Membrane</keyword>
<evidence type="ECO:0000256" key="2">
    <source>
        <dbReference type="ARBA" id="ARBA00006727"/>
    </source>
</evidence>
<gene>
    <name evidence="6" type="ORF">BCR42DRAFT_413333</name>
</gene>
<feature type="transmembrane region" description="Helical" evidence="4">
    <location>
        <begin position="332"/>
        <end position="357"/>
    </location>
</feature>
<keyword evidence="4" id="KW-1133">Transmembrane helix</keyword>
<evidence type="ECO:0000313" key="6">
    <source>
        <dbReference type="EMBL" id="ORZ18201.1"/>
    </source>
</evidence>
<keyword evidence="7" id="KW-1185">Reference proteome</keyword>
<feature type="transmembrane region" description="Helical" evidence="4">
    <location>
        <begin position="307"/>
        <end position="326"/>
    </location>
</feature>
<feature type="domain" description="Major facilitator superfamily (MFS) profile" evidence="5">
    <location>
        <begin position="33"/>
        <end position="423"/>
    </location>
</feature>
<organism evidence="6 7">
    <name type="scientific">Absidia repens</name>
    <dbReference type="NCBI Taxonomy" id="90262"/>
    <lineage>
        <taxon>Eukaryota</taxon>
        <taxon>Fungi</taxon>
        <taxon>Fungi incertae sedis</taxon>
        <taxon>Mucoromycota</taxon>
        <taxon>Mucoromycotina</taxon>
        <taxon>Mucoromycetes</taxon>
        <taxon>Mucorales</taxon>
        <taxon>Cunninghamellaceae</taxon>
        <taxon>Absidia</taxon>
    </lineage>
</organism>
<evidence type="ECO:0000256" key="3">
    <source>
        <dbReference type="SAM" id="MobiDB-lite"/>
    </source>
</evidence>
<dbReference type="InterPro" id="IPR050327">
    <property type="entry name" value="Proton-linked_MCT"/>
</dbReference>
<feature type="transmembrane region" description="Helical" evidence="4">
    <location>
        <begin position="128"/>
        <end position="148"/>
    </location>
</feature>
<feature type="transmembrane region" description="Helical" evidence="4">
    <location>
        <begin position="34"/>
        <end position="53"/>
    </location>
</feature>
<dbReference type="EMBL" id="MCGE01000009">
    <property type="protein sequence ID" value="ORZ18201.1"/>
    <property type="molecule type" value="Genomic_DNA"/>
</dbReference>
<dbReference type="Gene3D" id="1.20.1250.20">
    <property type="entry name" value="MFS general substrate transporter like domains"/>
    <property type="match status" value="2"/>
</dbReference>
<evidence type="ECO:0000256" key="1">
    <source>
        <dbReference type="ARBA" id="ARBA00004141"/>
    </source>
</evidence>
<evidence type="ECO:0000259" key="5">
    <source>
        <dbReference type="PROSITE" id="PS50850"/>
    </source>
</evidence>
<dbReference type="GO" id="GO:0022857">
    <property type="term" value="F:transmembrane transporter activity"/>
    <property type="evidence" value="ECO:0007669"/>
    <property type="project" value="InterPro"/>
</dbReference>
<feature type="transmembrane region" description="Helical" evidence="4">
    <location>
        <begin position="401"/>
        <end position="421"/>
    </location>
</feature>
<feature type="transmembrane region" description="Helical" evidence="4">
    <location>
        <begin position="103"/>
        <end position="122"/>
    </location>
</feature>
<dbReference type="PANTHER" id="PTHR11360">
    <property type="entry name" value="MONOCARBOXYLATE TRANSPORTER"/>
    <property type="match status" value="1"/>
</dbReference>
<feature type="transmembrane region" description="Helical" evidence="4">
    <location>
        <begin position="369"/>
        <end position="389"/>
    </location>
</feature>
<proteinExistence type="inferred from homology"/>
<dbReference type="SUPFAM" id="SSF103473">
    <property type="entry name" value="MFS general substrate transporter"/>
    <property type="match status" value="1"/>
</dbReference>
<dbReference type="GO" id="GO:0016020">
    <property type="term" value="C:membrane"/>
    <property type="evidence" value="ECO:0007669"/>
    <property type="project" value="UniProtKB-SubCell"/>
</dbReference>